<proteinExistence type="predicted"/>
<keyword evidence="3" id="KW-1185">Reference proteome</keyword>
<comment type="caution">
    <text evidence="2">The sequence shown here is derived from an EMBL/GenBank/DDBJ whole genome shotgun (WGS) entry which is preliminary data.</text>
</comment>
<dbReference type="InterPro" id="IPR003871">
    <property type="entry name" value="RFA1B/D_OB_1st"/>
</dbReference>
<protein>
    <recommendedName>
        <fullName evidence="1">Replication protein A 70 kDa DNA-binding subunit B/D first OB fold domain-containing protein</fullName>
    </recommendedName>
</protein>
<dbReference type="PANTHER" id="PTHR47165">
    <property type="entry name" value="OS03G0429900 PROTEIN"/>
    <property type="match status" value="1"/>
</dbReference>
<dbReference type="CDD" id="cd04480">
    <property type="entry name" value="RPA1_DBD_A_like"/>
    <property type="match status" value="1"/>
</dbReference>
<sequence>MAPKFDALKSVVPQRAAYRFLVRIDRLWVVPGFTKPDQAMAIEMVFLDQHGDKIQATVRKTLVYKFVDQLKEGVVYRFAYFSVVPNTGSYRATHHEHKLVFQMRTTVQPCESSVIPRHGLCCVSFAALLKYDKDSDFLIDVIGVLSGISTDREYLKDGKVTKMLVLELTNSRGKIECTLFGDFAYQIKCFIEPGNIHPTVIVLLYAKVKLYRGLCELCGCAKFNACFQASYKS</sequence>
<dbReference type="InterPro" id="IPR012340">
    <property type="entry name" value="NA-bd_OB-fold"/>
</dbReference>
<dbReference type="PANTHER" id="PTHR47165:SF4">
    <property type="entry name" value="OS03G0429900 PROTEIN"/>
    <property type="match status" value="1"/>
</dbReference>
<evidence type="ECO:0000313" key="3">
    <source>
        <dbReference type="Proteomes" id="UP001372338"/>
    </source>
</evidence>
<evidence type="ECO:0000313" key="2">
    <source>
        <dbReference type="EMBL" id="KAK7255524.1"/>
    </source>
</evidence>
<feature type="domain" description="Replication protein A 70 kDa DNA-binding subunit B/D first OB fold" evidence="1">
    <location>
        <begin position="4"/>
        <end position="110"/>
    </location>
</feature>
<evidence type="ECO:0000259" key="1">
    <source>
        <dbReference type="Pfam" id="PF02721"/>
    </source>
</evidence>
<dbReference type="SUPFAM" id="SSF50249">
    <property type="entry name" value="Nucleic acid-binding proteins"/>
    <property type="match status" value="2"/>
</dbReference>
<dbReference type="EMBL" id="JAYWIO010000006">
    <property type="protein sequence ID" value="KAK7255524.1"/>
    <property type="molecule type" value="Genomic_DNA"/>
</dbReference>
<dbReference type="Proteomes" id="UP001372338">
    <property type="component" value="Unassembled WGS sequence"/>
</dbReference>
<name>A0AAN9EDP6_CROPI</name>
<accession>A0AAN9EDP6</accession>
<dbReference type="CDD" id="cd04481">
    <property type="entry name" value="RPA1_DBD_B_like"/>
    <property type="match status" value="1"/>
</dbReference>
<gene>
    <name evidence="2" type="ORF">RIF29_28937</name>
</gene>
<dbReference type="Gene3D" id="2.40.50.140">
    <property type="entry name" value="Nucleic acid-binding proteins"/>
    <property type="match status" value="2"/>
</dbReference>
<dbReference type="AlphaFoldDB" id="A0AAN9EDP6"/>
<dbReference type="Pfam" id="PF02721">
    <property type="entry name" value="DUF223"/>
    <property type="match status" value="1"/>
</dbReference>
<reference evidence="2 3" key="1">
    <citation type="submission" date="2024-01" db="EMBL/GenBank/DDBJ databases">
        <title>The genomes of 5 underutilized Papilionoideae crops provide insights into root nodulation and disease resistanc.</title>
        <authorList>
            <person name="Yuan L."/>
        </authorList>
    </citation>
    <scope>NUCLEOTIDE SEQUENCE [LARGE SCALE GENOMIC DNA]</scope>
    <source>
        <strain evidence="2">ZHUSHIDOU_FW_LH</strain>
        <tissue evidence="2">Leaf</tissue>
    </source>
</reference>
<organism evidence="2 3">
    <name type="scientific">Crotalaria pallida</name>
    <name type="common">Smooth rattlebox</name>
    <name type="synonym">Crotalaria striata</name>
    <dbReference type="NCBI Taxonomy" id="3830"/>
    <lineage>
        <taxon>Eukaryota</taxon>
        <taxon>Viridiplantae</taxon>
        <taxon>Streptophyta</taxon>
        <taxon>Embryophyta</taxon>
        <taxon>Tracheophyta</taxon>
        <taxon>Spermatophyta</taxon>
        <taxon>Magnoliopsida</taxon>
        <taxon>eudicotyledons</taxon>
        <taxon>Gunneridae</taxon>
        <taxon>Pentapetalae</taxon>
        <taxon>rosids</taxon>
        <taxon>fabids</taxon>
        <taxon>Fabales</taxon>
        <taxon>Fabaceae</taxon>
        <taxon>Papilionoideae</taxon>
        <taxon>50 kb inversion clade</taxon>
        <taxon>genistoids sensu lato</taxon>
        <taxon>core genistoids</taxon>
        <taxon>Crotalarieae</taxon>
        <taxon>Crotalaria</taxon>
    </lineage>
</organism>